<evidence type="ECO:0000256" key="15">
    <source>
        <dbReference type="ARBA" id="ARBA00068150"/>
    </source>
</evidence>
<dbReference type="SUPFAM" id="SSF52172">
    <property type="entry name" value="CheY-like"/>
    <property type="match status" value="2"/>
</dbReference>
<gene>
    <name evidence="23" type="ORF">MAGMO_2691</name>
</gene>
<dbReference type="PROSITE" id="PS50109">
    <property type="entry name" value="HIS_KIN"/>
    <property type="match status" value="1"/>
</dbReference>
<dbReference type="InterPro" id="IPR036641">
    <property type="entry name" value="HPT_dom_sf"/>
</dbReference>
<evidence type="ECO:0000256" key="18">
    <source>
        <dbReference type="SAM" id="Coils"/>
    </source>
</evidence>
<dbReference type="Gene3D" id="3.30.565.10">
    <property type="entry name" value="Histidine kinase-like ATPase, C-terminal domain"/>
    <property type="match status" value="1"/>
</dbReference>
<dbReference type="SMART" id="SM00448">
    <property type="entry name" value="REC"/>
    <property type="match status" value="2"/>
</dbReference>
<keyword evidence="13 19" id="KW-0472">Membrane</keyword>
<dbReference type="InterPro" id="IPR005467">
    <property type="entry name" value="His_kinase_dom"/>
</dbReference>
<keyword evidence="4" id="KW-1003">Cell membrane</keyword>
<accession>A0A1S7LL49</accession>
<name>A0A1S7LL49_MAGMO</name>
<evidence type="ECO:0000256" key="3">
    <source>
        <dbReference type="ARBA" id="ARBA00012438"/>
    </source>
</evidence>
<feature type="transmembrane region" description="Helical" evidence="19">
    <location>
        <begin position="324"/>
        <end position="343"/>
    </location>
</feature>
<evidence type="ECO:0000256" key="13">
    <source>
        <dbReference type="ARBA" id="ARBA00023136"/>
    </source>
</evidence>
<evidence type="ECO:0000256" key="12">
    <source>
        <dbReference type="ARBA" id="ARBA00023012"/>
    </source>
</evidence>
<evidence type="ECO:0000256" key="10">
    <source>
        <dbReference type="ARBA" id="ARBA00022840"/>
    </source>
</evidence>
<proteinExistence type="predicted"/>
<protein>
    <recommendedName>
        <fullName evidence="15">Sensory/regulatory protein RpfC</fullName>
        <ecNumber evidence="3">2.7.13.3</ecNumber>
    </recommendedName>
</protein>
<evidence type="ECO:0000256" key="9">
    <source>
        <dbReference type="ARBA" id="ARBA00022777"/>
    </source>
</evidence>
<comment type="subunit">
    <text evidence="14">At low DSF concentrations, interacts with RpfF.</text>
</comment>
<dbReference type="SUPFAM" id="SSF55874">
    <property type="entry name" value="ATPase domain of HSP90 chaperone/DNA topoisomerase II/histidine kinase"/>
    <property type="match status" value="1"/>
</dbReference>
<keyword evidence="9 23" id="KW-0418">Kinase</keyword>
<dbReference type="FunFam" id="3.30.565.10:FF:000010">
    <property type="entry name" value="Sensor histidine kinase RcsC"/>
    <property type="match status" value="1"/>
</dbReference>
<evidence type="ECO:0000256" key="6">
    <source>
        <dbReference type="ARBA" id="ARBA00022679"/>
    </source>
</evidence>
<dbReference type="CDD" id="cd16922">
    <property type="entry name" value="HATPase_EvgS-ArcB-TorS-like"/>
    <property type="match status" value="1"/>
</dbReference>
<dbReference type="EC" id="2.7.13.3" evidence="3"/>
<evidence type="ECO:0000256" key="11">
    <source>
        <dbReference type="ARBA" id="ARBA00022989"/>
    </source>
</evidence>
<reference evidence="23" key="1">
    <citation type="submission" date="2015-04" db="EMBL/GenBank/DDBJ databases">
        <authorList>
            <person name="Syromyatnikov M.Y."/>
            <person name="Popov V.N."/>
        </authorList>
    </citation>
    <scope>NUCLEOTIDE SEQUENCE</scope>
    <source>
        <strain evidence="23">MO-1</strain>
    </source>
</reference>
<dbReference type="SUPFAM" id="SSF47384">
    <property type="entry name" value="Homodimeric domain of signal transducing histidine kinase"/>
    <property type="match status" value="1"/>
</dbReference>
<feature type="domain" description="Response regulatory" evidence="21">
    <location>
        <begin position="808"/>
        <end position="924"/>
    </location>
</feature>
<dbReference type="CDD" id="cd00082">
    <property type="entry name" value="HisKA"/>
    <property type="match status" value="1"/>
</dbReference>
<evidence type="ECO:0000256" key="16">
    <source>
        <dbReference type="PROSITE-ProRule" id="PRU00110"/>
    </source>
</evidence>
<evidence type="ECO:0000256" key="14">
    <source>
        <dbReference type="ARBA" id="ARBA00064003"/>
    </source>
</evidence>
<evidence type="ECO:0000256" key="4">
    <source>
        <dbReference type="ARBA" id="ARBA00022475"/>
    </source>
</evidence>
<dbReference type="Pfam" id="PF00512">
    <property type="entry name" value="HisKA"/>
    <property type="match status" value="1"/>
</dbReference>
<keyword evidence="7 19" id="KW-0812">Transmembrane</keyword>
<keyword evidence="5 17" id="KW-0597">Phosphoprotein</keyword>
<feature type="domain" description="Histidine kinase" evidence="20">
    <location>
        <begin position="419"/>
        <end position="640"/>
    </location>
</feature>
<dbReference type="Gene3D" id="1.20.120.160">
    <property type="entry name" value="HPT domain"/>
    <property type="match status" value="1"/>
</dbReference>
<keyword evidence="6 23" id="KW-0808">Transferase</keyword>
<evidence type="ECO:0000256" key="8">
    <source>
        <dbReference type="ARBA" id="ARBA00022741"/>
    </source>
</evidence>
<dbReference type="InterPro" id="IPR008207">
    <property type="entry name" value="Sig_transdc_His_kin_Hpt_dom"/>
</dbReference>
<evidence type="ECO:0000256" key="7">
    <source>
        <dbReference type="ARBA" id="ARBA00022692"/>
    </source>
</evidence>
<dbReference type="InterPro" id="IPR003661">
    <property type="entry name" value="HisK_dim/P_dom"/>
</dbReference>
<dbReference type="PROSITE" id="PS50110">
    <property type="entry name" value="RESPONSE_REGULATORY"/>
    <property type="match status" value="2"/>
</dbReference>
<dbReference type="InterPro" id="IPR036890">
    <property type="entry name" value="HATPase_C_sf"/>
</dbReference>
<evidence type="ECO:0000256" key="2">
    <source>
        <dbReference type="ARBA" id="ARBA00004651"/>
    </source>
</evidence>
<feature type="domain" description="Response regulatory" evidence="21">
    <location>
        <begin position="658"/>
        <end position="782"/>
    </location>
</feature>
<dbReference type="AlphaFoldDB" id="A0A1S7LL49"/>
<evidence type="ECO:0000256" key="1">
    <source>
        <dbReference type="ARBA" id="ARBA00000085"/>
    </source>
</evidence>
<evidence type="ECO:0000259" key="22">
    <source>
        <dbReference type="PROSITE" id="PS50894"/>
    </source>
</evidence>
<dbReference type="PANTHER" id="PTHR45339:SF1">
    <property type="entry name" value="HYBRID SIGNAL TRANSDUCTION HISTIDINE KINASE J"/>
    <property type="match status" value="1"/>
</dbReference>
<dbReference type="SUPFAM" id="SSF47226">
    <property type="entry name" value="Histidine-containing phosphotransfer domain, HPT domain"/>
    <property type="match status" value="1"/>
</dbReference>
<dbReference type="InterPro" id="IPR001789">
    <property type="entry name" value="Sig_transdc_resp-reg_receiver"/>
</dbReference>
<dbReference type="PROSITE" id="PS50894">
    <property type="entry name" value="HPT"/>
    <property type="match status" value="1"/>
</dbReference>
<dbReference type="Pfam" id="PF02518">
    <property type="entry name" value="HATPase_c"/>
    <property type="match status" value="1"/>
</dbReference>
<dbReference type="Gene3D" id="1.20.58.920">
    <property type="match status" value="1"/>
</dbReference>
<evidence type="ECO:0000313" key="23">
    <source>
        <dbReference type="EMBL" id="CRH06844.1"/>
    </source>
</evidence>
<comment type="catalytic activity">
    <reaction evidence="1">
        <text>ATP + protein L-histidine = ADP + protein N-phospho-L-histidine.</text>
        <dbReference type="EC" id="2.7.13.3"/>
    </reaction>
</comment>
<dbReference type="GO" id="GO:0000155">
    <property type="term" value="F:phosphorelay sensor kinase activity"/>
    <property type="evidence" value="ECO:0007669"/>
    <property type="project" value="InterPro"/>
</dbReference>
<evidence type="ECO:0000259" key="20">
    <source>
        <dbReference type="PROSITE" id="PS50109"/>
    </source>
</evidence>
<evidence type="ECO:0000256" key="17">
    <source>
        <dbReference type="PROSITE-ProRule" id="PRU00169"/>
    </source>
</evidence>
<feature type="coiled-coil region" evidence="18">
    <location>
        <begin position="1090"/>
        <end position="1117"/>
    </location>
</feature>
<keyword evidence="8" id="KW-0547">Nucleotide-binding</keyword>
<dbReference type="InterPro" id="IPR038188">
    <property type="entry name" value="TorS_sensor_sf"/>
</dbReference>
<dbReference type="Gene3D" id="1.10.287.130">
    <property type="match status" value="1"/>
</dbReference>
<dbReference type="GO" id="GO:0005886">
    <property type="term" value="C:plasma membrane"/>
    <property type="evidence" value="ECO:0007669"/>
    <property type="project" value="UniProtKB-SubCell"/>
</dbReference>
<dbReference type="Pfam" id="PF00072">
    <property type="entry name" value="Response_reg"/>
    <property type="match status" value="1"/>
</dbReference>
<dbReference type="CDD" id="cd17546">
    <property type="entry name" value="REC_hyHK_CKI1_RcsC-like"/>
    <property type="match status" value="1"/>
</dbReference>
<dbReference type="EMBL" id="LO017727">
    <property type="protein sequence ID" value="CRH06844.1"/>
    <property type="molecule type" value="Genomic_DNA"/>
</dbReference>
<dbReference type="InterPro" id="IPR011006">
    <property type="entry name" value="CheY-like_superfamily"/>
</dbReference>
<dbReference type="PRINTS" id="PR00344">
    <property type="entry name" value="BCTRLSENSOR"/>
</dbReference>
<evidence type="ECO:0000256" key="5">
    <source>
        <dbReference type="ARBA" id="ARBA00022553"/>
    </source>
</evidence>
<organism evidence="23">
    <name type="scientific">Magnetococcus massalia (strain MO-1)</name>
    <dbReference type="NCBI Taxonomy" id="451514"/>
    <lineage>
        <taxon>Bacteria</taxon>
        <taxon>Pseudomonadati</taxon>
        <taxon>Pseudomonadota</taxon>
        <taxon>Magnetococcia</taxon>
        <taxon>Magnetococcales</taxon>
        <taxon>Magnetococcaceae</taxon>
        <taxon>Magnetococcus</taxon>
    </lineage>
</organism>
<dbReference type="InterPro" id="IPR003594">
    <property type="entry name" value="HATPase_dom"/>
</dbReference>
<feature type="domain" description="HPt" evidence="22">
    <location>
        <begin position="970"/>
        <end position="1076"/>
    </location>
</feature>
<dbReference type="SMART" id="SM00387">
    <property type="entry name" value="HATPase_c"/>
    <property type="match status" value="1"/>
</dbReference>
<dbReference type="GO" id="GO:0005524">
    <property type="term" value="F:ATP binding"/>
    <property type="evidence" value="ECO:0007669"/>
    <property type="project" value="UniProtKB-KW"/>
</dbReference>
<keyword evidence="11 19" id="KW-1133">Transmembrane helix</keyword>
<comment type="subcellular location">
    <subcellularLocation>
        <location evidence="2">Cell membrane</location>
        <topology evidence="2">Multi-pass membrane protein</topology>
    </subcellularLocation>
</comment>
<dbReference type="PANTHER" id="PTHR45339">
    <property type="entry name" value="HYBRID SIGNAL TRANSDUCTION HISTIDINE KINASE J"/>
    <property type="match status" value="1"/>
</dbReference>
<sequence length="1168" mass="130016">MQSVGGQLMAFLAMLCLLVLAALWISEQAFVDLEAGVNRITDEDMENLRAAVALANESAAHAAAAPDLVAARDAQARQAVMQRLGSWRSSLDMVIQEFRAEMVNDSGGMRGLYLDTVQDKRDELLDNLYLLNARAVERIALDRAIESKLKKLRKQDDDRVRMIARFETLNKTLTEKGSSSLRGENQGRHTRLLHFAALTEAVDALIHSSVSSFHRQRVAFLHQRAKQRLQQLEQGISTLSQGEQAVLGPLVKHLVRAVREGDNLFNQRSRLIEVFSIEQELLQTNRVLARQFNDAVAHLFQLVREDVQRKHAMINQTIQQASNLLRMIGVIAVVGMGLIIYFVRRRVVRRLLSLEQAIQGHLQGKPPQQTLQSGQDEIAKISQGLLYFTDVIRQREQALWQAKEGAEEAAQAKSHFLANMSHEIRTPMNAILGLTHLCLQTDLTAKQRDYLNKSELSARSLLRIIDDILDFSKVEAGKLNLENTPFDLESIFGQLSTMVSQRAGEKGLEIIYGIPRNVPAQLKGDALRLSQVLINLTSNAVKFTEEGEVVVQVAVEGYGEGWVELHFSVRDTGIGMTQEQIDQLFQSFTQADSSTTRRFGGTGLGLTISRKLVELMQGEIWAVSAPGQGSAFHFTARLGLVPVSGEQCNLYWELKGKRVLLIDTNPTSRSFTQEMLRAFGLEVSWAEDVISGISLWRQHYQQGQPLDLLLLDFGMELALDDEIAQIRTIERMGGEQMLAKTVLLAPPIQSQLVSLSEKYGLSGLLLKPLYPSTVLPLFSRLLLSPKGDAPPHLAKGQREERISLVNKQILLVEDNLLNQMVARELLEEAGAEVVVASNGQEGVTLASVGDYDLILMDLQMPIMDGYEATRRIRGHAHLLDTPIIALTANVMKEQIDRCRQVGMAHHLPKPVEPNKLFELLGEVLGLQPEPLPEISTPLFKPLDSSSPQGDAQTLWQEIDPEVAKRYADGKESLMLNLLKRFKSDQSDAAQRIAQAVEQAEWPAAQLHVHGLKSNAGTIGAVALQQLAGKLEELFTNRASALLNGEKPDEMIQTLMPMLSNSLLRCLDEVEQLLREIKAPELDDPQEQGELEPMLQQLEQLQQLISDYNTEAEDLAMRMLRMSPPEAAVAPLKEVLEAVSQFDFARAEDALHAVQHGLGLTEQAAVEHE</sequence>
<dbReference type="Pfam" id="PF01627">
    <property type="entry name" value="Hpt"/>
    <property type="match status" value="1"/>
</dbReference>
<feature type="modified residue" description="4-aspartylphosphate" evidence="17">
    <location>
        <position position="712"/>
    </location>
</feature>
<keyword evidence="18" id="KW-0175">Coiled coil</keyword>
<dbReference type="FunFam" id="1.10.287.130:FF:000002">
    <property type="entry name" value="Two-component osmosensing histidine kinase"/>
    <property type="match status" value="1"/>
</dbReference>
<evidence type="ECO:0000256" key="19">
    <source>
        <dbReference type="SAM" id="Phobius"/>
    </source>
</evidence>
<keyword evidence="12" id="KW-0902">Two-component regulatory system</keyword>
<dbReference type="Gene3D" id="6.10.340.10">
    <property type="match status" value="1"/>
</dbReference>
<dbReference type="Gene3D" id="3.40.50.2300">
    <property type="match status" value="2"/>
</dbReference>
<dbReference type="SMART" id="SM00388">
    <property type="entry name" value="HisKA"/>
    <property type="match status" value="1"/>
</dbReference>
<evidence type="ECO:0000259" key="21">
    <source>
        <dbReference type="PROSITE" id="PS50110"/>
    </source>
</evidence>
<feature type="modified residue" description="4-aspartylphosphate" evidence="17">
    <location>
        <position position="857"/>
    </location>
</feature>
<dbReference type="InterPro" id="IPR036097">
    <property type="entry name" value="HisK_dim/P_sf"/>
</dbReference>
<keyword evidence="10" id="KW-0067">ATP-binding</keyword>
<feature type="modified residue" description="Phosphohistidine" evidence="16">
    <location>
        <position position="1009"/>
    </location>
</feature>
<dbReference type="InterPro" id="IPR004358">
    <property type="entry name" value="Sig_transdc_His_kin-like_C"/>
</dbReference>